<evidence type="ECO:0008006" key="4">
    <source>
        <dbReference type="Google" id="ProtNLM"/>
    </source>
</evidence>
<evidence type="ECO:0000313" key="3">
    <source>
        <dbReference type="Proteomes" id="UP001321760"/>
    </source>
</evidence>
<feature type="non-terminal residue" evidence="2">
    <location>
        <position position="383"/>
    </location>
</feature>
<protein>
    <recommendedName>
        <fullName evidence="4">TLC domain-containing protein</fullName>
    </recommendedName>
</protein>
<organism evidence="2 3">
    <name type="scientific">Podospora aff. communis PSN243</name>
    <dbReference type="NCBI Taxonomy" id="3040156"/>
    <lineage>
        <taxon>Eukaryota</taxon>
        <taxon>Fungi</taxon>
        <taxon>Dikarya</taxon>
        <taxon>Ascomycota</taxon>
        <taxon>Pezizomycotina</taxon>
        <taxon>Sordariomycetes</taxon>
        <taxon>Sordariomycetidae</taxon>
        <taxon>Sordariales</taxon>
        <taxon>Podosporaceae</taxon>
        <taxon>Podospora</taxon>
    </lineage>
</organism>
<feature type="transmembrane region" description="Helical" evidence="1">
    <location>
        <begin position="295"/>
        <end position="317"/>
    </location>
</feature>
<sequence length="383" mass="42751">MDASAARPEVPFAPFLAGLAAWSVLRLMGEGFVRKINPEFFEDLKLDIRRRYDLYFGTWLGTIFKIVSISACSMALFTTPPETDVLGFIRPLNTAEQWCWGCRAVIYVQEIPHIASIPELIIHHILSIAGMIGVLTYGVPRRQMYLMWATLLSEFVANTRVILKMHNRLTPRMNWWFSLAMAFTIIGFRVTGAIVAMIWTLQGGVGSSLVCFCVNTAAVALYMTYMFKMSWREISRARILVFEWNRPARVIVADKWRISLFGIVMGIAFVCTELSALFLYEASGEMDTSEEELHSLAWATLQAVVAGLLGAYVTAPIRRFAVASTATRGQRNQPTRLCLQGGFLFAAAAFLLTPTVSSSIDKGTFLACMALSFPLLDTIDYIG</sequence>
<name>A0AAV9H219_9PEZI</name>
<feature type="transmembrane region" description="Helical" evidence="1">
    <location>
        <begin position="175"/>
        <end position="199"/>
    </location>
</feature>
<feature type="transmembrane region" description="Helical" evidence="1">
    <location>
        <begin position="12"/>
        <end position="33"/>
    </location>
</feature>
<feature type="transmembrane region" description="Helical" evidence="1">
    <location>
        <begin position="258"/>
        <end position="280"/>
    </location>
</feature>
<feature type="transmembrane region" description="Helical" evidence="1">
    <location>
        <begin position="337"/>
        <end position="357"/>
    </location>
</feature>
<evidence type="ECO:0000313" key="2">
    <source>
        <dbReference type="EMBL" id="KAK4454059.1"/>
    </source>
</evidence>
<comment type="caution">
    <text evidence="2">The sequence shown here is derived from an EMBL/GenBank/DDBJ whole genome shotgun (WGS) entry which is preliminary data.</text>
</comment>
<dbReference type="AlphaFoldDB" id="A0AAV9H219"/>
<reference evidence="2" key="2">
    <citation type="submission" date="2023-05" db="EMBL/GenBank/DDBJ databases">
        <authorList>
            <consortium name="Lawrence Berkeley National Laboratory"/>
            <person name="Steindorff A."/>
            <person name="Hensen N."/>
            <person name="Bonometti L."/>
            <person name="Westerberg I."/>
            <person name="Brannstrom I.O."/>
            <person name="Guillou S."/>
            <person name="Cros-Aarteil S."/>
            <person name="Calhoun S."/>
            <person name="Haridas S."/>
            <person name="Kuo A."/>
            <person name="Mondo S."/>
            <person name="Pangilinan J."/>
            <person name="Riley R."/>
            <person name="Labutti K."/>
            <person name="Andreopoulos B."/>
            <person name="Lipzen A."/>
            <person name="Chen C."/>
            <person name="Yanf M."/>
            <person name="Daum C."/>
            <person name="Ng V."/>
            <person name="Clum A."/>
            <person name="Ohm R."/>
            <person name="Martin F."/>
            <person name="Silar P."/>
            <person name="Natvig D."/>
            <person name="Lalanne C."/>
            <person name="Gautier V."/>
            <person name="Ament-Velasquez S.L."/>
            <person name="Kruys A."/>
            <person name="Hutchinson M.I."/>
            <person name="Powell A.J."/>
            <person name="Barry K."/>
            <person name="Miller A.N."/>
            <person name="Grigoriev I.V."/>
            <person name="Debuchy R."/>
            <person name="Gladieux P."/>
            <person name="Thoren M.H."/>
            <person name="Johannesson H."/>
        </authorList>
    </citation>
    <scope>NUCLEOTIDE SEQUENCE</scope>
    <source>
        <strain evidence="2">PSN243</strain>
    </source>
</reference>
<evidence type="ECO:0000256" key="1">
    <source>
        <dbReference type="SAM" id="Phobius"/>
    </source>
</evidence>
<gene>
    <name evidence="2" type="ORF">QBC34DRAFT_290899</name>
</gene>
<dbReference type="Proteomes" id="UP001321760">
    <property type="component" value="Unassembled WGS sequence"/>
</dbReference>
<feature type="transmembrane region" description="Helical" evidence="1">
    <location>
        <begin position="205"/>
        <end position="227"/>
    </location>
</feature>
<keyword evidence="1" id="KW-0812">Transmembrane</keyword>
<keyword evidence="1" id="KW-0472">Membrane</keyword>
<dbReference type="EMBL" id="MU865918">
    <property type="protein sequence ID" value="KAK4454059.1"/>
    <property type="molecule type" value="Genomic_DNA"/>
</dbReference>
<keyword evidence="1" id="KW-1133">Transmembrane helix</keyword>
<accession>A0AAV9H219</accession>
<proteinExistence type="predicted"/>
<keyword evidence="3" id="KW-1185">Reference proteome</keyword>
<reference evidence="2" key="1">
    <citation type="journal article" date="2023" name="Mol. Phylogenet. Evol.">
        <title>Genome-scale phylogeny and comparative genomics of the fungal order Sordariales.</title>
        <authorList>
            <person name="Hensen N."/>
            <person name="Bonometti L."/>
            <person name="Westerberg I."/>
            <person name="Brannstrom I.O."/>
            <person name="Guillou S."/>
            <person name="Cros-Aarteil S."/>
            <person name="Calhoun S."/>
            <person name="Haridas S."/>
            <person name="Kuo A."/>
            <person name="Mondo S."/>
            <person name="Pangilinan J."/>
            <person name="Riley R."/>
            <person name="LaButti K."/>
            <person name="Andreopoulos B."/>
            <person name="Lipzen A."/>
            <person name="Chen C."/>
            <person name="Yan M."/>
            <person name="Daum C."/>
            <person name="Ng V."/>
            <person name="Clum A."/>
            <person name="Steindorff A."/>
            <person name="Ohm R.A."/>
            <person name="Martin F."/>
            <person name="Silar P."/>
            <person name="Natvig D.O."/>
            <person name="Lalanne C."/>
            <person name="Gautier V."/>
            <person name="Ament-Velasquez S.L."/>
            <person name="Kruys A."/>
            <person name="Hutchinson M.I."/>
            <person name="Powell A.J."/>
            <person name="Barry K."/>
            <person name="Miller A.N."/>
            <person name="Grigoriev I.V."/>
            <person name="Debuchy R."/>
            <person name="Gladieux P."/>
            <person name="Hiltunen Thoren M."/>
            <person name="Johannesson H."/>
        </authorList>
    </citation>
    <scope>NUCLEOTIDE SEQUENCE</scope>
    <source>
        <strain evidence="2">PSN243</strain>
    </source>
</reference>
<feature type="transmembrane region" description="Helical" evidence="1">
    <location>
        <begin position="54"/>
        <end position="76"/>
    </location>
</feature>
<feature type="transmembrane region" description="Helical" evidence="1">
    <location>
        <begin position="120"/>
        <end position="139"/>
    </location>
</feature>